<dbReference type="Pfam" id="PF00005">
    <property type="entry name" value="ABC_tran"/>
    <property type="match status" value="1"/>
</dbReference>
<dbReference type="Gene3D" id="3.40.50.300">
    <property type="entry name" value="P-loop containing nucleotide triphosphate hydrolases"/>
    <property type="match status" value="1"/>
</dbReference>
<dbReference type="InterPro" id="IPR015855">
    <property type="entry name" value="ABC_transpr_MalK-like"/>
</dbReference>
<feature type="domain" description="ABC transporter" evidence="4">
    <location>
        <begin position="4"/>
        <end position="234"/>
    </location>
</feature>
<gene>
    <name evidence="5" type="ORF">ACFODT_15320</name>
</gene>
<keyword evidence="3 5" id="KW-0067">ATP-binding</keyword>
<dbReference type="Gene3D" id="2.40.50.100">
    <property type="match status" value="1"/>
</dbReference>
<dbReference type="InterPro" id="IPR008995">
    <property type="entry name" value="Mo/tungstate-bd_C_term_dom"/>
</dbReference>
<dbReference type="InterPro" id="IPR003439">
    <property type="entry name" value="ABC_transporter-like_ATP-bd"/>
</dbReference>
<proteinExistence type="predicted"/>
<keyword evidence="2" id="KW-0547">Nucleotide-binding</keyword>
<dbReference type="EMBL" id="JBHRSE010000110">
    <property type="protein sequence ID" value="MFC3025174.1"/>
    <property type="molecule type" value="Genomic_DNA"/>
</dbReference>
<dbReference type="GO" id="GO:0005524">
    <property type="term" value="F:ATP binding"/>
    <property type="evidence" value="ECO:0007669"/>
    <property type="project" value="UniProtKB-KW"/>
</dbReference>
<sequence length="352" mass="39569">MASVQFRNLIKNYGETEVVKGINLNILHGEFIVLLGPSGCGKSTTLRMLAGLEEITDGEICIENEVINELHPIERNIAMVFQSYALYPHMTVEENMAFALENLGFDKATRKRMVAEIADILELTPLLSRKPKELSGGQRQRVAMGRAMVRSPDVFLFDEPLSNLDAKLRGQMRSEIKLLHERTKTTVVYVTHDQIEAMTLADRIAILNNGVIEQIGSPKEIYNRPNSKFVAKFIGTPEMNILENLGEEVASFIFPSTVERVGDVQSLSVGIRAQDLHLASTKIEAANLGSITVQLRQVELMGAVKHIECLFGNKRIIAEVPYSDEKIRDNFELYFDKNKVHVFDKNNKVIIQ</sequence>
<dbReference type="NCBIfam" id="NF008653">
    <property type="entry name" value="PRK11650.1"/>
    <property type="match status" value="1"/>
</dbReference>
<accession>A0ABV7CEB0</accession>
<dbReference type="SUPFAM" id="SSF50331">
    <property type="entry name" value="MOP-like"/>
    <property type="match status" value="1"/>
</dbReference>
<dbReference type="CDD" id="cd03301">
    <property type="entry name" value="ABC_MalK_N"/>
    <property type="match status" value="1"/>
</dbReference>
<keyword evidence="1" id="KW-0813">Transport</keyword>
<dbReference type="SMART" id="SM00382">
    <property type="entry name" value="AAA"/>
    <property type="match status" value="1"/>
</dbReference>
<dbReference type="InterPro" id="IPR047641">
    <property type="entry name" value="ABC_transpr_MalK/UgpC-like"/>
</dbReference>
<evidence type="ECO:0000256" key="2">
    <source>
        <dbReference type="ARBA" id="ARBA00022741"/>
    </source>
</evidence>
<dbReference type="PROSITE" id="PS00211">
    <property type="entry name" value="ABC_TRANSPORTER_1"/>
    <property type="match status" value="1"/>
</dbReference>
<organism evidence="5 6">
    <name type="scientific">Vibrio zhugei</name>
    <dbReference type="NCBI Taxonomy" id="2479546"/>
    <lineage>
        <taxon>Bacteria</taxon>
        <taxon>Pseudomonadati</taxon>
        <taxon>Pseudomonadota</taxon>
        <taxon>Gammaproteobacteria</taxon>
        <taxon>Vibrionales</taxon>
        <taxon>Vibrionaceae</taxon>
        <taxon>Vibrio</taxon>
    </lineage>
</organism>
<name>A0ABV7CEB0_9VIBR</name>
<evidence type="ECO:0000256" key="1">
    <source>
        <dbReference type="ARBA" id="ARBA00022448"/>
    </source>
</evidence>
<keyword evidence="6" id="KW-1185">Reference proteome</keyword>
<dbReference type="InterPro" id="IPR012340">
    <property type="entry name" value="NA-bd_OB-fold"/>
</dbReference>
<reference evidence="6" key="1">
    <citation type="journal article" date="2019" name="Int. J. Syst. Evol. Microbiol.">
        <title>The Global Catalogue of Microorganisms (GCM) 10K type strain sequencing project: providing services to taxonomists for standard genome sequencing and annotation.</title>
        <authorList>
            <consortium name="The Broad Institute Genomics Platform"/>
            <consortium name="The Broad Institute Genome Sequencing Center for Infectious Disease"/>
            <person name="Wu L."/>
            <person name="Ma J."/>
        </authorList>
    </citation>
    <scope>NUCLEOTIDE SEQUENCE [LARGE SCALE GENOMIC DNA]</scope>
    <source>
        <strain evidence="6">KCTC 62784</strain>
    </source>
</reference>
<dbReference type="PANTHER" id="PTHR43875:SF1">
    <property type="entry name" value="OSMOPROTECTIVE COMPOUNDS UPTAKE ATP-BINDING PROTEIN GGTA"/>
    <property type="match status" value="1"/>
</dbReference>
<dbReference type="SUPFAM" id="SSF52540">
    <property type="entry name" value="P-loop containing nucleoside triphosphate hydrolases"/>
    <property type="match status" value="1"/>
</dbReference>
<dbReference type="Gene3D" id="2.40.50.140">
    <property type="entry name" value="Nucleic acid-binding proteins"/>
    <property type="match status" value="1"/>
</dbReference>
<evidence type="ECO:0000313" key="5">
    <source>
        <dbReference type="EMBL" id="MFC3025174.1"/>
    </source>
</evidence>
<dbReference type="PROSITE" id="PS50893">
    <property type="entry name" value="ABC_TRANSPORTER_2"/>
    <property type="match status" value="1"/>
</dbReference>
<dbReference type="Proteomes" id="UP001595384">
    <property type="component" value="Unassembled WGS sequence"/>
</dbReference>
<dbReference type="InterPro" id="IPR017871">
    <property type="entry name" value="ABC_transporter-like_CS"/>
</dbReference>
<dbReference type="PANTHER" id="PTHR43875">
    <property type="entry name" value="MALTODEXTRIN IMPORT ATP-BINDING PROTEIN MSMX"/>
    <property type="match status" value="1"/>
</dbReference>
<comment type="caution">
    <text evidence="5">The sequence shown here is derived from an EMBL/GenBank/DDBJ whole genome shotgun (WGS) entry which is preliminary data.</text>
</comment>
<evidence type="ECO:0000313" key="6">
    <source>
        <dbReference type="Proteomes" id="UP001595384"/>
    </source>
</evidence>
<evidence type="ECO:0000256" key="3">
    <source>
        <dbReference type="ARBA" id="ARBA00022840"/>
    </source>
</evidence>
<evidence type="ECO:0000259" key="4">
    <source>
        <dbReference type="PROSITE" id="PS50893"/>
    </source>
</evidence>
<dbReference type="InterPro" id="IPR003593">
    <property type="entry name" value="AAA+_ATPase"/>
</dbReference>
<protein>
    <submittedName>
        <fullName evidence="5">ABC transporter ATP-binding protein</fullName>
    </submittedName>
</protein>
<dbReference type="RefSeq" id="WP_123017146.1">
    <property type="nucleotide sequence ID" value="NZ_AP024911.1"/>
</dbReference>
<dbReference type="InterPro" id="IPR027417">
    <property type="entry name" value="P-loop_NTPase"/>
</dbReference>